<dbReference type="PIRSF" id="PIRSF036628">
    <property type="entry name" value="IolB"/>
    <property type="match status" value="1"/>
</dbReference>
<dbReference type="RefSeq" id="WP_219292695.1">
    <property type="nucleotide sequence ID" value="NZ_RPHB01000008.1"/>
</dbReference>
<dbReference type="GO" id="GO:0019310">
    <property type="term" value="P:inositol catabolic process"/>
    <property type="evidence" value="ECO:0007669"/>
    <property type="project" value="InterPro"/>
</dbReference>
<keyword evidence="1" id="KW-0413">Isomerase</keyword>
<dbReference type="InterPro" id="IPR021120">
    <property type="entry name" value="KduI/IolB_isomerase"/>
</dbReference>
<dbReference type="InterPro" id="IPR024203">
    <property type="entry name" value="Deoxy-glucuronate_isom_IolB"/>
</dbReference>
<dbReference type="PANTHER" id="PTHR39193">
    <property type="entry name" value="5-DEOXY-GLUCURONATE ISOMERASE"/>
    <property type="match status" value="1"/>
</dbReference>
<dbReference type="GO" id="GO:0008880">
    <property type="term" value="F:glucuronate isomerase activity"/>
    <property type="evidence" value="ECO:0007669"/>
    <property type="project" value="InterPro"/>
</dbReference>
<reference evidence="1 2" key="1">
    <citation type="journal article" date="2020" name="Syst. Appl. Microbiol.">
        <title>Arthrospiribacter ruber gen. nov., sp. nov., a novel bacterium isolated from Arthrospira cultures.</title>
        <authorList>
            <person name="Waleron M."/>
            <person name="Misztak A."/>
            <person name="Waleron M.M."/>
            <person name="Furmaniak M."/>
            <person name="Mrozik A."/>
            <person name="Waleron K."/>
        </authorList>
    </citation>
    <scope>NUCLEOTIDE SEQUENCE [LARGE SCALE GENOMIC DNA]</scope>
    <source>
        <strain evidence="1 2">DPMB0001</strain>
    </source>
</reference>
<dbReference type="Pfam" id="PF04962">
    <property type="entry name" value="KduI"/>
    <property type="match status" value="1"/>
</dbReference>
<accession>A0A951J029</accession>
<sequence length="296" mass="33705">MKKDNLYPLLAKPIKTEGVYQRVTKEDGNWEFLNFEARLMEKGEKWKGFTGDNEYAIILLSGNFKVISDKGRWETLNGRKDVFSGIAHTLYLPRHTSFELEATSDVLDIAYGWCETDLDFAPIFKTPEMVEIEIRGGDNSTRQINSLLGPGSNCHRLVTVEVYTPSGNWSSFPAHKHDVRKVDNEGNLLEARLEETYFYKTDKPQGFAIQQIYTQDRSLDEIAVARNNDVVLVPKGYHPVVAGHGYNIYYLNFLTGSDQSLANTPDPDHEWIFDSWKGKDERIPMVTAKMNGKNGI</sequence>
<evidence type="ECO:0000313" key="2">
    <source>
        <dbReference type="Proteomes" id="UP000727490"/>
    </source>
</evidence>
<dbReference type="Proteomes" id="UP000727490">
    <property type="component" value="Unassembled WGS sequence"/>
</dbReference>
<comment type="caution">
    <text evidence="1">The sequence shown here is derived from an EMBL/GenBank/DDBJ whole genome shotgun (WGS) entry which is preliminary data.</text>
</comment>
<proteinExistence type="predicted"/>
<dbReference type="PANTHER" id="PTHR39193:SF1">
    <property type="entry name" value="5-DEOXY-GLUCURONATE ISOMERASE"/>
    <property type="match status" value="1"/>
</dbReference>
<protein>
    <submittedName>
        <fullName evidence="1">5-deoxy-glucuronate isomerase</fullName>
        <ecNumber evidence="1">5.3.1.30</ecNumber>
    </submittedName>
</protein>
<organism evidence="1 2">
    <name type="scientific">Arthrospiribacter ruber</name>
    <dbReference type="NCBI Taxonomy" id="2487934"/>
    <lineage>
        <taxon>Bacteria</taxon>
        <taxon>Pseudomonadati</taxon>
        <taxon>Bacteroidota</taxon>
        <taxon>Cytophagia</taxon>
        <taxon>Cytophagales</taxon>
        <taxon>Cyclobacteriaceae</taxon>
        <taxon>Arthrospiribacter</taxon>
    </lineage>
</organism>
<gene>
    <name evidence="1" type="primary">iolB</name>
    <name evidence="1" type="ORF">EGN73_17150</name>
</gene>
<dbReference type="AlphaFoldDB" id="A0A951J029"/>
<dbReference type="EMBL" id="RPHB01000008">
    <property type="protein sequence ID" value="MBW3469529.1"/>
    <property type="molecule type" value="Genomic_DNA"/>
</dbReference>
<dbReference type="EC" id="5.3.1.30" evidence="1"/>
<name>A0A951J029_9BACT</name>
<dbReference type="NCBIfam" id="TIGR04378">
    <property type="entry name" value="myo_inos_iolB"/>
    <property type="match status" value="1"/>
</dbReference>
<evidence type="ECO:0000313" key="1">
    <source>
        <dbReference type="EMBL" id="MBW3469529.1"/>
    </source>
</evidence>
<keyword evidence="2" id="KW-1185">Reference proteome</keyword>
<dbReference type="GO" id="GO:0102482">
    <property type="term" value="F:5-deoxy-D-glucuronate isomerase activity"/>
    <property type="evidence" value="ECO:0007669"/>
    <property type="project" value="UniProtKB-EC"/>
</dbReference>